<proteinExistence type="predicted"/>
<evidence type="ECO:0000313" key="2">
    <source>
        <dbReference type="Proteomes" id="UP000314294"/>
    </source>
</evidence>
<comment type="caution">
    <text evidence="1">The sequence shown here is derived from an EMBL/GenBank/DDBJ whole genome shotgun (WGS) entry which is preliminary data.</text>
</comment>
<accession>A0A4Z2GDG8</accession>
<dbReference type="Proteomes" id="UP000314294">
    <property type="component" value="Unassembled WGS sequence"/>
</dbReference>
<name>A0A4Z2GDG8_9TELE</name>
<protein>
    <recommendedName>
        <fullName evidence="3">LITAF domain-containing protein</fullName>
    </recommendedName>
</protein>
<keyword evidence="2" id="KW-1185">Reference proteome</keyword>
<organism evidence="1 2">
    <name type="scientific">Liparis tanakae</name>
    <name type="common">Tanaka's snailfish</name>
    <dbReference type="NCBI Taxonomy" id="230148"/>
    <lineage>
        <taxon>Eukaryota</taxon>
        <taxon>Metazoa</taxon>
        <taxon>Chordata</taxon>
        <taxon>Craniata</taxon>
        <taxon>Vertebrata</taxon>
        <taxon>Euteleostomi</taxon>
        <taxon>Actinopterygii</taxon>
        <taxon>Neopterygii</taxon>
        <taxon>Teleostei</taxon>
        <taxon>Neoteleostei</taxon>
        <taxon>Acanthomorphata</taxon>
        <taxon>Eupercaria</taxon>
        <taxon>Perciformes</taxon>
        <taxon>Cottioidei</taxon>
        <taxon>Cottales</taxon>
        <taxon>Liparidae</taxon>
        <taxon>Liparis</taxon>
    </lineage>
</organism>
<gene>
    <name evidence="1" type="ORF">EYF80_038826</name>
</gene>
<dbReference type="AlphaFoldDB" id="A0A4Z2GDG8"/>
<sequence>MERKRDGEENERNKDLTELSLTLKQAFQSWLPQRVPSAIRLTLAPPGGRRQQREETRERIKYRISVSCVFTADEEERAHSTMSADENQEPYYIIPGPPAPPAPPGGGATGLPGGGLPYYNIPGQQVAEYSSRRDHDPAVRSEEVLGRSPGMTTCSSCRQRVLTHVSFRVGRFAKMLCALFVILGSLQAPKDPNRLLQAPKDPNRLLQTPIDPNRLLQAPVDPNRLLQILTGPYRLL</sequence>
<evidence type="ECO:0000313" key="1">
    <source>
        <dbReference type="EMBL" id="TNN50953.1"/>
    </source>
</evidence>
<reference evidence="1 2" key="1">
    <citation type="submission" date="2019-03" db="EMBL/GenBank/DDBJ databases">
        <title>First draft genome of Liparis tanakae, snailfish: a comprehensive survey of snailfish specific genes.</title>
        <authorList>
            <person name="Kim W."/>
            <person name="Song I."/>
            <person name="Jeong J.-H."/>
            <person name="Kim D."/>
            <person name="Kim S."/>
            <person name="Ryu S."/>
            <person name="Song J.Y."/>
            <person name="Lee S.K."/>
        </authorList>
    </citation>
    <scope>NUCLEOTIDE SEQUENCE [LARGE SCALE GENOMIC DNA]</scope>
    <source>
        <tissue evidence="1">Muscle</tissue>
    </source>
</reference>
<evidence type="ECO:0008006" key="3">
    <source>
        <dbReference type="Google" id="ProtNLM"/>
    </source>
</evidence>
<dbReference type="EMBL" id="SRLO01000599">
    <property type="protein sequence ID" value="TNN50953.1"/>
    <property type="molecule type" value="Genomic_DNA"/>
</dbReference>